<keyword evidence="1" id="KW-0812">Transmembrane</keyword>
<accession>A0A1G2KM32</accession>
<name>A0A1G2KM32_9BACT</name>
<evidence type="ECO:0000256" key="1">
    <source>
        <dbReference type="SAM" id="Phobius"/>
    </source>
</evidence>
<sequence length="188" mass="21865">MVIKSPERKVIDLKHPEMEREEKRIAEREAEELATSAVLLEWLTFEYDHLPKGRRWFIWGGAAAALLILVGLYTRNYFFTIFVALAAFVVYLYAVRPPKEVYCAVTPRGVQIGRRIFEFESLVSFWIFYEVGGMKHLSLHSKKALLPFIRVPLGEMNPVELRTTLMRFVPEEEHEESFAEIIGRLVGF</sequence>
<feature type="transmembrane region" description="Helical" evidence="1">
    <location>
        <begin position="79"/>
        <end position="95"/>
    </location>
</feature>
<proteinExistence type="predicted"/>
<dbReference type="AlphaFoldDB" id="A0A1G2KM32"/>
<reference evidence="2 3" key="1">
    <citation type="journal article" date="2016" name="Nat. Commun.">
        <title>Thousands of microbial genomes shed light on interconnected biogeochemical processes in an aquifer system.</title>
        <authorList>
            <person name="Anantharaman K."/>
            <person name="Brown C.T."/>
            <person name="Hug L.A."/>
            <person name="Sharon I."/>
            <person name="Castelle C.J."/>
            <person name="Probst A.J."/>
            <person name="Thomas B.C."/>
            <person name="Singh A."/>
            <person name="Wilkins M.J."/>
            <person name="Karaoz U."/>
            <person name="Brodie E.L."/>
            <person name="Williams K.H."/>
            <person name="Hubbard S.S."/>
            <person name="Banfield J.F."/>
        </authorList>
    </citation>
    <scope>NUCLEOTIDE SEQUENCE [LARGE SCALE GENOMIC DNA]</scope>
</reference>
<evidence type="ECO:0000313" key="3">
    <source>
        <dbReference type="Proteomes" id="UP000177362"/>
    </source>
</evidence>
<keyword evidence="1" id="KW-1133">Transmembrane helix</keyword>
<dbReference type="EMBL" id="MHQJ01000046">
    <property type="protein sequence ID" value="OHA00446.1"/>
    <property type="molecule type" value="Genomic_DNA"/>
</dbReference>
<keyword evidence="1" id="KW-0472">Membrane</keyword>
<feature type="transmembrane region" description="Helical" evidence="1">
    <location>
        <begin position="56"/>
        <end position="73"/>
    </location>
</feature>
<evidence type="ECO:0000313" key="2">
    <source>
        <dbReference type="EMBL" id="OHA00446.1"/>
    </source>
</evidence>
<organism evidence="2 3">
    <name type="scientific">Candidatus Sungbacteria bacterium RIFCSPHIGHO2_02_FULL_49_12</name>
    <dbReference type="NCBI Taxonomy" id="1802271"/>
    <lineage>
        <taxon>Bacteria</taxon>
        <taxon>Candidatus Sungiibacteriota</taxon>
    </lineage>
</organism>
<evidence type="ECO:0008006" key="4">
    <source>
        <dbReference type="Google" id="ProtNLM"/>
    </source>
</evidence>
<comment type="caution">
    <text evidence="2">The sequence shown here is derived from an EMBL/GenBank/DDBJ whole genome shotgun (WGS) entry which is preliminary data.</text>
</comment>
<protein>
    <recommendedName>
        <fullName evidence="4">DUF5673 domain-containing protein</fullName>
    </recommendedName>
</protein>
<dbReference type="Proteomes" id="UP000177362">
    <property type="component" value="Unassembled WGS sequence"/>
</dbReference>
<dbReference type="STRING" id="1802271.A3C11_02190"/>
<gene>
    <name evidence="2" type="ORF">A3C11_02190</name>
</gene>